<keyword evidence="2" id="KW-1185">Reference proteome</keyword>
<accession>A0A4Y2HP52</accession>
<comment type="caution">
    <text evidence="1">The sequence shown here is derived from an EMBL/GenBank/DDBJ whole genome shotgun (WGS) entry which is preliminary data.</text>
</comment>
<dbReference type="EMBL" id="BGPR01002049">
    <property type="protein sequence ID" value="GBM66859.1"/>
    <property type="molecule type" value="Genomic_DNA"/>
</dbReference>
<name>A0A4Y2HP52_ARAVE</name>
<evidence type="ECO:0000313" key="2">
    <source>
        <dbReference type="Proteomes" id="UP000499080"/>
    </source>
</evidence>
<sequence length="100" mass="11268">MTKRMFCEEVLLPTKAEELSGIVGSAFRMAYAQQLQQTPHQLEPQPARRRSPGPVLLGPAALLVTCRDDRSPKPAARACWVRIKSKFLRVSSSRRPFMNC</sequence>
<gene>
    <name evidence="1" type="ORF">AVEN_163766_1</name>
</gene>
<dbReference type="OrthoDB" id="7465719at2759"/>
<evidence type="ECO:0000313" key="1">
    <source>
        <dbReference type="EMBL" id="GBM66859.1"/>
    </source>
</evidence>
<dbReference type="Proteomes" id="UP000499080">
    <property type="component" value="Unassembled WGS sequence"/>
</dbReference>
<protein>
    <submittedName>
        <fullName evidence="1">Uncharacterized protein</fullName>
    </submittedName>
</protein>
<proteinExistence type="predicted"/>
<reference evidence="1 2" key="1">
    <citation type="journal article" date="2019" name="Sci. Rep.">
        <title>Orb-weaving spider Araneus ventricosus genome elucidates the spidroin gene catalogue.</title>
        <authorList>
            <person name="Kono N."/>
            <person name="Nakamura H."/>
            <person name="Ohtoshi R."/>
            <person name="Moran D.A.P."/>
            <person name="Shinohara A."/>
            <person name="Yoshida Y."/>
            <person name="Fujiwara M."/>
            <person name="Mori M."/>
            <person name="Tomita M."/>
            <person name="Arakawa K."/>
        </authorList>
    </citation>
    <scope>NUCLEOTIDE SEQUENCE [LARGE SCALE GENOMIC DNA]</scope>
</reference>
<organism evidence="1 2">
    <name type="scientific">Araneus ventricosus</name>
    <name type="common">Orbweaver spider</name>
    <name type="synonym">Epeira ventricosa</name>
    <dbReference type="NCBI Taxonomy" id="182803"/>
    <lineage>
        <taxon>Eukaryota</taxon>
        <taxon>Metazoa</taxon>
        <taxon>Ecdysozoa</taxon>
        <taxon>Arthropoda</taxon>
        <taxon>Chelicerata</taxon>
        <taxon>Arachnida</taxon>
        <taxon>Araneae</taxon>
        <taxon>Araneomorphae</taxon>
        <taxon>Entelegynae</taxon>
        <taxon>Araneoidea</taxon>
        <taxon>Araneidae</taxon>
        <taxon>Araneus</taxon>
    </lineage>
</organism>
<dbReference type="AlphaFoldDB" id="A0A4Y2HP52"/>